<sequence>MSVKFLHKISPSRHGSVALLFPAAGRGSVAYLGKIDLPLELSVVVLPGRERRMGETPATRMDEVTGQICDEIDSIYPEREVILQGHSLGAYVGHAVAAELEKRGRKAAALGVAGAEAPIQAPPSPKHDLSDEMFISAVEELGGTPPELFADPVLRKLFLPTLRADFALAETYSPGDAKVSCPIFASYGFDDMNVNPLNVEKWKYLTSANFISQGFDGDHFYQDSHINGILRITADLGDVAKTNWIL</sequence>
<dbReference type="PANTHER" id="PTHR11487:SF0">
    <property type="entry name" value="S-ACYL FATTY ACID SYNTHASE THIOESTERASE, MEDIUM CHAIN"/>
    <property type="match status" value="1"/>
</dbReference>
<comment type="similarity">
    <text evidence="1">Belongs to the thioesterase family.</text>
</comment>
<dbReference type="EMBL" id="PDEV01000001">
    <property type="protein sequence ID" value="PEN16623.1"/>
    <property type="molecule type" value="Genomic_DNA"/>
</dbReference>
<dbReference type="PANTHER" id="PTHR11487">
    <property type="entry name" value="THIOESTERASE"/>
    <property type="match status" value="1"/>
</dbReference>
<organism evidence="3 4">
    <name type="scientific">Rothia dentocariosa</name>
    <dbReference type="NCBI Taxonomy" id="2047"/>
    <lineage>
        <taxon>Bacteria</taxon>
        <taxon>Bacillati</taxon>
        <taxon>Actinomycetota</taxon>
        <taxon>Actinomycetes</taxon>
        <taxon>Micrococcales</taxon>
        <taxon>Micrococcaceae</taxon>
        <taxon>Rothia</taxon>
    </lineage>
</organism>
<evidence type="ECO:0000313" key="3">
    <source>
        <dbReference type="EMBL" id="PEN16623.1"/>
    </source>
</evidence>
<dbReference type="Proteomes" id="UP000219947">
    <property type="component" value="Unassembled WGS sequence"/>
</dbReference>
<accession>A0A2A8D750</accession>
<dbReference type="Pfam" id="PF00975">
    <property type="entry name" value="Thioesterase"/>
    <property type="match status" value="1"/>
</dbReference>
<dbReference type="InterPro" id="IPR029058">
    <property type="entry name" value="AB_hydrolase_fold"/>
</dbReference>
<dbReference type="InterPro" id="IPR001031">
    <property type="entry name" value="Thioesterase"/>
</dbReference>
<dbReference type="SUPFAM" id="SSF53474">
    <property type="entry name" value="alpha/beta-Hydrolases"/>
    <property type="match status" value="1"/>
</dbReference>
<keyword evidence="4" id="KW-1185">Reference proteome</keyword>
<proteinExistence type="inferred from homology"/>
<evidence type="ECO:0000259" key="2">
    <source>
        <dbReference type="Pfam" id="PF00975"/>
    </source>
</evidence>
<gene>
    <name evidence="3" type="ORF">CRM92_00845</name>
</gene>
<dbReference type="InterPro" id="IPR012223">
    <property type="entry name" value="TEII"/>
</dbReference>
<feature type="domain" description="Thioesterase" evidence="2">
    <location>
        <begin position="39"/>
        <end position="232"/>
    </location>
</feature>
<protein>
    <submittedName>
        <fullName evidence="3">Thioesterase</fullName>
    </submittedName>
</protein>
<dbReference type="GO" id="GO:0008610">
    <property type="term" value="P:lipid biosynthetic process"/>
    <property type="evidence" value="ECO:0007669"/>
    <property type="project" value="TreeGrafter"/>
</dbReference>
<dbReference type="Gene3D" id="3.40.50.1820">
    <property type="entry name" value="alpha/beta hydrolase"/>
    <property type="match status" value="1"/>
</dbReference>
<dbReference type="RefSeq" id="WP_070620089.1">
    <property type="nucleotide sequence ID" value="NZ_JAPWAP010000001.1"/>
</dbReference>
<comment type="caution">
    <text evidence="3">The sequence shown here is derived from an EMBL/GenBank/DDBJ whole genome shotgun (WGS) entry which is preliminary data.</text>
</comment>
<evidence type="ECO:0000256" key="1">
    <source>
        <dbReference type="ARBA" id="ARBA00007169"/>
    </source>
</evidence>
<name>A0A2A8D750_9MICC</name>
<reference evidence="3" key="1">
    <citation type="submission" date="2017-10" db="EMBL/GenBank/DDBJ databases">
        <title>Kefir isolates.</title>
        <authorList>
            <person name="Kim Y."/>
            <person name="Blasche S."/>
        </authorList>
    </citation>
    <scope>NUCLEOTIDE SEQUENCE [LARGE SCALE GENOMIC DNA]</scope>
    <source>
        <strain evidence="3">OG2-2</strain>
    </source>
</reference>
<dbReference type="AlphaFoldDB" id="A0A2A8D750"/>
<evidence type="ECO:0000313" key="4">
    <source>
        <dbReference type="Proteomes" id="UP000219947"/>
    </source>
</evidence>